<feature type="transmembrane region" description="Helical" evidence="6">
    <location>
        <begin position="190"/>
        <end position="207"/>
    </location>
</feature>
<comment type="function">
    <text evidence="6">Peptidoglycan polymerase that is essential for cell wall elongation.</text>
</comment>
<evidence type="ECO:0000256" key="6">
    <source>
        <dbReference type="HAMAP-Rule" id="MF_02079"/>
    </source>
</evidence>
<feature type="transmembrane region" description="Helical" evidence="6">
    <location>
        <begin position="304"/>
        <end position="332"/>
    </location>
</feature>
<dbReference type="InterPro" id="IPR001182">
    <property type="entry name" value="FtsW/RodA"/>
</dbReference>
<keyword evidence="6" id="KW-0328">Glycosyltransferase</keyword>
<dbReference type="Pfam" id="PF01098">
    <property type="entry name" value="FTSW_RODA_SPOVE"/>
    <property type="match status" value="1"/>
</dbReference>
<dbReference type="EMBL" id="JBHLTL010000004">
    <property type="protein sequence ID" value="MFC0589287.1"/>
    <property type="molecule type" value="Genomic_DNA"/>
</dbReference>
<evidence type="ECO:0000256" key="4">
    <source>
        <dbReference type="ARBA" id="ARBA00022989"/>
    </source>
</evidence>
<reference evidence="7 8" key="1">
    <citation type="submission" date="2024-09" db="EMBL/GenBank/DDBJ databases">
        <authorList>
            <person name="Sun Q."/>
            <person name="Mori K."/>
        </authorList>
    </citation>
    <scope>NUCLEOTIDE SEQUENCE [LARGE SCALE GENOMIC DNA]</scope>
    <source>
        <strain evidence="7 8">NCAIM B.02537</strain>
    </source>
</reference>
<dbReference type="NCBIfam" id="TIGR02210">
    <property type="entry name" value="rodA_shape"/>
    <property type="match status" value="1"/>
</dbReference>
<evidence type="ECO:0000313" key="7">
    <source>
        <dbReference type="EMBL" id="MFC0589287.1"/>
    </source>
</evidence>
<feature type="transmembrane region" description="Helical" evidence="6">
    <location>
        <begin position="15"/>
        <end position="36"/>
    </location>
</feature>
<keyword evidence="6" id="KW-0573">Peptidoglycan synthesis</keyword>
<dbReference type="HAMAP" id="MF_02079">
    <property type="entry name" value="PGT_RodA"/>
    <property type="match status" value="1"/>
</dbReference>
<evidence type="ECO:0000256" key="5">
    <source>
        <dbReference type="ARBA" id="ARBA00023136"/>
    </source>
</evidence>
<proteinExistence type="inferred from homology"/>
<comment type="caution">
    <text evidence="7">The sequence shown here is derived from an EMBL/GenBank/DDBJ whole genome shotgun (WGS) entry which is preliminary data.</text>
</comment>
<organism evidence="7 8">
    <name type="scientific">Novosphingobium aquiterrae</name>
    <dbReference type="NCBI Taxonomy" id="624388"/>
    <lineage>
        <taxon>Bacteria</taxon>
        <taxon>Pseudomonadati</taxon>
        <taxon>Pseudomonadota</taxon>
        <taxon>Alphaproteobacteria</taxon>
        <taxon>Sphingomonadales</taxon>
        <taxon>Sphingomonadaceae</taxon>
        <taxon>Novosphingobium</taxon>
    </lineage>
</organism>
<keyword evidence="6" id="KW-0961">Cell wall biogenesis/degradation</keyword>
<dbReference type="PANTHER" id="PTHR30474">
    <property type="entry name" value="CELL CYCLE PROTEIN"/>
    <property type="match status" value="1"/>
</dbReference>
<evidence type="ECO:0000256" key="2">
    <source>
        <dbReference type="ARBA" id="ARBA00022692"/>
    </source>
</evidence>
<dbReference type="InterPro" id="IPR011923">
    <property type="entry name" value="RodA/MrdB"/>
</dbReference>
<keyword evidence="8" id="KW-1185">Reference proteome</keyword>
<keyword evidence="4 6" id="KW-1133">Transmembrane helix</keyword>
<comment type="catalytic activity">
    <reaction evidence="6">
        <text>[GlcNAc-(1-&gt;4)-Mur2Ac(oyl-L-Ala-gamma-D-Glu-L-Lys-D-Ala-D-Ala)](n)-di-trans,octa-cis-undecaprenyl diphosphate + beta-D-GlcNAc-(1-&gt;4)-Mur2Ac(oyl-L-Ala-gamma-D-Glu-L-Lys-D-Ala-D-Ala)-di-trans,octa-cis-undecaprenyl diphosphate = [GlcNAc-(1-&gt;4)-Mur2Ac(oyl-L-Ala-gamma-D-Glu-L-Lys-D-Ala-D-Ala)](n+1)-di-trans,octa-cis-undecaprenyl diphosphate + di-trans,octa-cis-undecaprenyl diphosphate + H(+)</text>
        <dbReference type="Rhea" id="RHEA:23708"/>
        <dbReference type="Rhea" id="RHEA-COMP:9602"/>
        <dbReference type="Rhea" id="RHEA-COMP:9603"/>
        <dbReference type="ChEBI" id="CHEBI:15378"/>
        <dbReference type="ChEBI" id="CHEBI:58405"/>
        <dbReference type="ChEBI" id="CHEBI:60033"/>
        <dbReference type="ChEBI" id="CHEBI:78435"/>
        <dbReference type="EC" id="2.4.99.28"/>
    </reaction>
</comment>
<dbReference type="EC" id="2.4.99.28" evidence="6"/>
<feature type="transmembrane region" description="Helical" evidence="6">
    <location>
        <begin position="272"/>
        <end position="292"/>
    </location>
</feature>
<dbReference type="RefSeq" id="WP_379480779.1">
    <property type="nucleotide sequence ID" value="NZ_JBHLTL010000004.1"/>
</dbReference>
<keyword evidence="6" id="KW-0808">Transferase</keyword>
<feature type="transmembrane region" description="Helical" evidence="6">
    <location>
        <begin position="137"/>
        <end position="156"/>
    </location>
</feature>
<keyword evidence="6" id="KW-0997">Cell inner membrane</keyword>
<accession>A0ABV6PIQ9</accession>
<keyword evidence="2 6" id="KW-0812">Transmembrane</keyword>
<comment type="pathway">
    <text evidence="6">Cell wall biogenesis; peptidoglycan biosynthesis.</text>
</comment>
<evidence type="ECO:0000256" key="1">
    <source>
        <dbReference type="ARBA" id="ARBA00004141"/>
    </source>
</evidence>
<feature type="transmembrane region" description="Helical" evidence="6">
    <location>
        <begin position="42"/>
        <end position="62"/>
    </location>
</feature>
<evidence type="ECO:0000256" key="3">
    <source>
        <dbReference type="ARBA" id="ARBA00022960"/>
    </source>
</evidence>
<dbReference type="Proteomes" id="UP001589943">
    <property type="component" value="Unassembled WGS sequence"/>
</dbReference>
<comment type="similarity">
    <text evidence="6">Belongs to the SEDS family. MrdB/RodA subfamily.</text>
</comment>
<keyword evidence="5 6" id="KW-0472">Membrane</keyword>
<feature type="transmembrane region" description="Helical" evidence="6">
    <location>
        <begin position="338"/>
        <end position="359"/>
    </location>
</feature>
<sequence>MARTLVPATIAREPWGIILPLFALNTFGSVVLYSAAGGHLKPWALLHEIHFAVFLVMAFVISRMSKEFFKWAAFPVYGVLIVLLVLVELLGAVRGGSQRWLDIGFMQLQPSELMKPAIVLALAKFFDMMPPGMTRSWRVLVPLAGIVGVPALLVILQPDLGTGLSIVAGAAVVVFLAGLPMWWFMGAGGAIAVAAPLAFFTLLHGYQRDRVLVFLNPESDPLGKGYHITQSKIAIGSGGFWGKGFGNGSQSHLDYLPEAHTDFAFATMAEEWGLAGGIFVLAVFLWVFRWGMRVAQNAPDRFSSLLAAGMTFTIFFYMAINTMMVLGLAPVVGIPLPWISHGGSAMMTNMICIGMLMAVDRWSRRDGSLGS</sequence>
<keyword evidence="6" id="KW-1003">Cell membrane</keyword>
<keyword evidence="3 6" id="KW-0133">Cell shape</keyword>
<dbReference type="PANTHER" id="PTHR30474:SF1">
    <property type="entry name" value="PEPTIDOGLYCAN GLYCOSYLTRANSFERASE MRDB"/>
    <property type="match status" value="1"/>
</dbReference>
<feature type="transmembrane region" description="Helical" evidence="6">
    <location>
        <begin position="74"/>
        <end position="93"/>
    </location>
</feature>
<gene>
    <name evidence="6 7" type="primary">rodA</name>
    <name evidence="6" type="synonym">mrdB</name>
    <name evidence="7" type="ORF">ACFFF7_07665</name>
</gene>
<protein>
    <recommendedName>
        <fullName evidence="6">Peptidoglycan glycosyltransferase MrdB</fullName>
        <shortName evidence="6">PGT</shortName>
        <ecNumber evidence="6">2.4.99.28</ecNumber>
    </recommendedName>
    <alternativeName>
        <fullName evidence="6">Cell elongation protein RodA</fullName>
    </alternativeName>
    <alternativeName>
        <fullName evidence="6">Cell wall polymerase</fullName>
    </alternativeName>
    <alternativeName>
        <fullName evidence="6">Peptidoglycan polymerase</fullName>
        <shortName evidence="6">PG polymerase</shortName>
    </alternativeName>
</protein>
<feature type="transmembrane region" description="Helical" evidence="6">
    <location>
        <begin position="162"/>
        <end position="183"/>
    </location>
</feature>
<name>A0ABV6PIQ9_9SPHN</name>
<evidence type="ECO:0000313" key="8">
    <source>
        <dbReference type="Proteomes" id="UP001589943"/>
    </source>
</evidence>
<comment type="subcellular location">
    <subcellularLocation>
        <location evidence="6">Cell inner membrane</location>
        <topology evidence="6">Multi-pass membrane protein</topology>
    </subcellularLocation>
    <subcellularLocation>
        <location evidence="1">Membrane</location>
        <topology evidence="1">Multi-pass membrane protein</topology>
    </subcellularLocation>
</comment>